<gene>
    <name evidence="2" type="ORF">DILT_LOCUS13077</name>
</gene>
<evidence type="ECO:0000313" key="2">
    <source>
        <dbReference type="EMBL" id="VDN18021.1"/>
    </source>
</evidence>
<evidence type="ECO:0000313" key="3">
    <source>
        <dbReference type="Proteomes" id="UP000281553"/>
    </source>
</evidence>
<proteinExistence type="predicted"/>
<organism evidence="2 3">
    <name type="scientific">Dibothriocephalus latus</name>
    <name type="common">Fish tapeworm</name>
    <name type="synonym">Diphyllobothrium latum</name>
    <dbReference type="NCBI Taxonomy" id="60516"/>
    <lineage>
        <taxon>Eukaryota</taxon>
        <taxon>Metazoa</taxon>
        <taxon>Spiralia</taxon>
        <taxon>Lophotrochozoa</taxon>
        <taxon>Platyhelminthes</taxon>
        <taxon>Cestoda</taxon>
        <taxon>Eucestoda</taxon>
        <taxon>Diphyllobothriidea</taxon>
        <taxon>Diphyllobothriidae</taxon>
        <taxon>Dibothriocephalus</taxon>
    </lineage>
</organism>
<dbReference type="AlphaFoldDB" id="A0A3P7MJF8"/>
<feature type="region of interest" description="Disordered" evidence="1">
    <location>
        <begin position="25"/>
        <end position="69"/>
    </location>
</feature>
<protein>
    <recommendedName>
        <fullName evidence="4">UBX domain-containing protein</fullName>
    </recommendedName>
</protein>
<accession>A0A3P7MJF8</accession>
<evidence type="ECO:0000256" key="1">
    <source>
        <dbReference type="SAM" id="MobiDB-lite"/>
    </source>
</evidence>
<dbReference type="EMBL" id="UYRU01068774">
    <property type="protein sequence ID" value="VDN18021.1"/>
    <property type="molecule type" value="Genomic_DNA"/>
</dbReference>
<name>A0A3P7MJF8_DIBLA</name>
<sequence>MEAPVSPGFTILDLTEEEQLQMALRASAAETAGCSTSASASDPVNTPSTSASATNVHSSTRPLPKPSNPAHALRIALRLPSGTREVLELDPNMRLRVSLLFSCFLRLQPCQNVV</sequence>
<dbReference type="OrthoDB" id="270602at2759"/>
<dbReference type="Proteomes" id="UP000281553">
    <property type="component" value="Unassembled WGS sequence"/>
</dbReference>
<keyword evidence="3" id="KW-1185">Reference proteome</keyword>
<reference evidence="2 3" key="1">
    <citation type="submission" date="2018-11" db="EMBL/GenBank/DDBJ databases">
        <authorList>
            <consortium name="Pathogen Informatics"/>
        </authorList>
    </citation>
    <scope>NUCLEOTIDE SEQUENCE [LARGE SCALE GENOMIC DNA]</scope>
</reference>
<evidence type="ECO:0008006" key="4">
    <source>
        <dbReference type="Google" id="ProtNLM"/>
    </source>
</evidence>
<feature type="compositionally biased region" description="Polar residues" evidence="1">
    <location>
        <begin position="33"/>
        <end position="61"/>
    </location>
</feature>